<feature type="compositionally biased region" description="Acidic residues" evidence="1">
    <location>
        <begin position="1"/>
        <end position="16"/>
    </location>
</feature>
<gene>
    <name evidence="2" type="ORF">L0664_04480</name>
</gene>
<comment type="caution">
    <text evidence="2">The sequence shown here is derived from an EMBL/GenBank/DDBJ whole genome shotgun (WGS) entry which is preliminary data.</text>
</comment>
<feature type="region of interest" description="Disordered" evidence="1">
    <location>
        <begin position="1"/>
        <end position="32"/>
    </location>
</feature>
<protein>
    <submittedName>
        <fullName evidence="2">Terminase small subunit, Nu1</fullName>
    </submittedName>
</protein>
<keyword evidence="3" id="KW-1185">Reference proteome</keyword>
<sequence length="178" mass="19123">MNDIDDFLGFDAETVDEPSHRESPTDPADDLVTSGEVADWIGLTTSRVSQLARDGVLPRSDMPGPHGRTGYPLKAVVRAYTEYLRSRSVKTSDPELAAAKLRLTQAQADKTEALAARNRGDLLEAQAVAKAWIAVTTDLRAALLAVPERVAGQLGLDRDTTAAIDAEVRTALEVIAND</sequence>
<reference evidence="2 3" key="1">
    <citation type="submission" date="2022-01" db="EMBL/GenBank/DDBJ databases">
        <title>Octadecabacter sp. nov., isolated from a marine alga.</title>
        <authorList>
            <person name="Jin M.S."/>
            <person name="Kim H.M."/>
            <person name="Han D.M."/>
            <person name="Jung J.J."/>
            <person name="Jeon C.O."/>
        </authorList>
    </citation>
    <scope>NUCLEOTIDE SEQUENCE [LARGE SCALE GENOMIC DNA]</scope>
    <source>
        <strain evidence="2 3">G9-8</strain>
    </source>
</reference>
<dbReference type="RefSeq" id="WP_235224420.1">
    <property type="nucleotide sequence ID" value="NZ_JAKGAQ010000001.1"/>
</dbReference>
<name>A0ABS9CV79_9RHOB</name>
<evidence type="ECO:0000313" key="2">
    <source>
        <dbReference type="EMBL" id="MCF2870315.1"/>
    </source>
</evidence>
<organism evidence="2 3">
    <name type="scientific">Octadecabacter dasysiphoniae</name>
    <dbReference type="NCBI Taxonomy" id="2909341"/>
    <lineage>
        <taxon>Bacteria</taxon>
        <taxon>Pseudomonadati</taxon>
        <taxon>Pseudomonadota</taxon>
        <taxon>Alphaproteobacteria</taxon>
        <taxon>Rhodobacterales</taxon>
        <taxon>Roseobacteraceae</taxon>
        <taxon>Octadecabacter</taxon>
    </lineage>
</organism>
<proteinExistence type="predicted"/>
<evidence type="ECO:0000256" key="1">
    <source>
        <dbReference type="SAM" id="MobiDB-lite"/>
    </source>
</evidence>
<dbReference type="EMBL" id="JAKGAQ010000001">
    <property type="protein sequence ID" value="MCF2870315.1"/>
    <property type="molecule type" value="Genomic_DNA"/>
</dbReference>
<accession>A0ABS9CV79</accession>
<dbReference type="Proteomes" id="UP001200557">
    <property type="component" value="Unassembled WGS sequence"/>
</dbReference>
<evidence type="ECO:0000313" key="3">
    <source>
        <dbReference type="Proteomes" id="UP001200557"/>
    </source>
</evidence>